<reference evidence="2" key="1">
    <citation type="submission" date="2020-05" db="EMBL/GenBank/DDBJ databases">
        <authorList>
            <person name="Chiriac C."/>
            <person name="Salcher M."/>
            <person name="Ghai R."/>
            <person name="Kavagutti S V."/>
        </authorList>
    </citation>
    <scope>NUCLEOTIDE SEQUENCE</scope>
</reference>
<feature type="transmembrane region" description="Helical" evidence="1">
    <location>
        <begin position="43"/>
        <end position="63"/>
    </location>
</feature>
<keyword evidence="1" id="KW-0472">Membrane</keyword>
<evidence type="ECO:0000256" key="1">
    <source>
        <dbReference type="SAM" id="Phobius"/>
    </source>
</evidence>
<organism evidence="2">
    <name type="scientific">freshwater metagenome</name>
    <dbReference type="NCBI Taxonomy" id="449393"/>
    <lineage>
        <taxon>unclassified sequences</taxon>
        <taxon>metagenomes</taxon>
        <taxon>ecological metagenomes</taxon>
    </lineage>
</organism>
<protein>
    <submittedName>
        <fullName evidence="2">Unannotated protein</fullName>
    </submittedName>
</protein>
<dbReference type="AlphaFoldDB" id="A0A6J6YLY7"/>
<feature type="transmembrane region" description="Helical" evidence="1">
    <location>
        <begin position="100"/>
        <end position="118"/>
    </location>
</feature>
<accession>A0A6J6YLY7</accession>
<keyword evidence="1" id="KW-1133">Transmembrane helix</keyword>
<gene>
    <name evidence="2" type="ORF">UFOPK3120_00476</name>
</gene>
<evidence type="ECO:0000313" key="2">
    <source>
        <dbReference type="EMBL" id="CAB4809273.1"/>
    </source>
</evidence>
<keyword evidence="1" id="KW-0812">Transmembrane</keyword>
<feature type="transmembrane region" description="Helical" evidence="1">
    <location>
        <begin position="12"/>
        <end position="31"/>
    </location>
</feature>
<dbReference type="EMBL" id="CAFAAW010000039">
    <property type="protein sequence ID" value="CAB4809273.1"/>
    <property type="molecule type" value="Genomic_DNA"/>
</dbReference>
<sequence>MRVSALRKTLKAGSLVFGGSAIFLLAAPGVFLDLMALDSSDQMQWSMRMIAITVFALAGNMWNNSGQSSVDRVVNVARVMFISALTLGILTLMVPVELTWFTYIYAAIGFGFAISYLLNLTRK</sequence>
<feature type="transmembrane region" description="Helical" evidence="1">
    <location>
        <begin position="75"/>
        <end position="94"/>
    </location>
</feature>
<name>A0A6J6YLY7_9ZZZZ</name>
<proteinExistence type="predicted"/>